<comment type="similarity">
    <text evidence="1">Belongs to the ustYa family.</text>
</comment>
<keyword evidence="2" id="KW-1133">Transmembrane helix</keyword>
<dbReference type="PANTHER" id="PTHR33365:SF13">
    <property type="entry name" value="TAT PATHWAY SIGNAL SEQUENCE"/>
    <property type="match status" value="1"/>
</dbReference>
<gene>
    <name evidence="3" type="ORF">CERZMDRAFT_88470</name>
</gene>
<organism evidence="3 4">
    <name type="scientific">Cercospora zeae-maydis SCOH1-5</name>
    <dbReference type="NCBI Taxonomy" id="717836"/>
    <lineage>
        <taxon>Eukaryota</taxon>
        <taxon>Fungi</taxon>
        <taxon>Dikarya</taxon>
        <taxon>Ascomycota</taxon>
        <taxon>Pezizomycotina</taxon>
        <taxon>Dothideomycetes</taxon>
        <taxon>Dothideomycetidae</taxon>
        <taxon>Mycosphaerellales</taxon>
        <taxon>Mycosphaerellaceae</taxon>
        <taxon>Cercospora</taxon>
    </lineage>
</organism>
<proteinExistence type="inferred from homology"/>
<keyword evidence="2" id="KW-0472">Membrane</keyword>
<protein>
    <recommendedName>
        <fullName evidence="5">Tat pathway signal sequence</fullName>
    </recommendedName>
</protein>
<evidence type="ECO:0000256" key="1">
    <source>
        <dbReference type="ARBA" id="ARBA00035112"/>
    </source>
</evidence>
<dbReference type="GO" id="GO:0043386">
    <property type="term" value="P:mycotoxin biosynthetic process"/>
    <property type="evidence" value="ECO:0007669"/>
    <property type="project" value="InterPro"/>
</dbReference>
<evidence type="ECO:0008006" key="5">
    <source>
        <dbReference type="Google" id="ProtNLM"/>
    </source>
</evidence>
<dbReference type="InterPro" id="IPR021765">
    <property type="entry name" value="UstYa-like"/>
</dbReference>
<dbReference type="Pfam" id="PF11807">
    <property type="entry name" value="UstYa"/>
    <property type="match status" value="1"/>
</dbReference>
<evidence type="ECO:0000313" key="3">
    <source>
        <dbReference type="EMBL" id="KAF2207416.1"/>
    </source>
</evidence>
<evidence type="ECO:0000313" key="4">
    <source>
        <dbReference type="Proteomes" id="UP000799539"/>
    </source>
</evidence>
<dbReference type="PANTHER" id="PTHR33365">
    <property type="entry name" value="YALI0B05434P"/>
    <property type="match status" value="1"/>
</dbReference>
<name>A0A6A6F110_9PEZI</name>
<keyword evidence="4" id="KW-1185">Reference proteome</keyword>
<accession>A0A6A6F110</accession>
<dbReference type="EMBL" id="ML992703">
    <property type="protein sequence ID" value="KAF2207416.1"/>
    <property type="molecule type" value="Genomic_DNA"/>
</dbReference>
<dbReference type="AlphaFoldDB" id="A0A6A6F110"/>
<feature type="transmembrane region" description="Helical" evidence="2">
    <location>
        <begin position="12"/>
        <end position="36"/>
    </location>
</feature>
<dbReference type="Proteomes" id="UP000799539">
    <property type="component" value="Unassembled WGS sequence"/>
</dbReference>
<keyword evidence="2" id="KW-0812">Transmembrane</keyword>
<dbReference type="OrthoDB" id="3687641at2759"/>
<reference evidence="3" key="1">
    <citation type="journal article" date="2020" name="Stud. Mycol.">
        <title>101 Dothideomycetes genomes: a test case for predicting lifestyles and emergence of pathogens.</title>
        <authorList>
            <person name="Haridas S."/>
            <person name="Albert R."/>
            <person name="Binder M."/>
            <person name="Bloem J."/>
            <person name="Labutti K."/>
            <person name="Salamov A."/>
            <person name="Andreopoulos B."/>
            <person name="Baker S."/>
            <person name="Barry K."/>
            <person name="Bills G."/>
            <person name="Bluhm B."/>
            <person name="Cannon C."/>
            <person name="Castanera R."/>
            <person name="Culley D."/>
            <person name="Daum C."/>
            <person name="Ezra D."/>
            <person name="Gonzalez J."/>
            <person name="Henrissat B."/>
            <person name="Kuo A."/>
            <person name="Liang C."/>
            <person name="Lipzen A."/>
            <person name="Lutzoni F."/>
            <person name="Magnuson J."/>
            <person name="Mondo S."/>
            <person name="Nolan M."/>
            <person name="Ohm R."/>
            <person name="Pangilinan J."/>
            <person name="Park H.-J."/>
            <person name="Ramirez L."/>
            <person name="Alfaro M."/>
            <person name="Sun H."/>
            <person name="Tritt A."/>
            <person name="Yoshinaga Y."/>
            <person name="Zwiers L.-H."/>
            <person name="Turgeon B."/>
            <person name="Goodwin S."/>
            <person name="Spatafora J."/>
            <person name="Crous P."/>
            <person name="Grigoriev I."/>
        </authorList>
    </citation>
    <scope>NUCLEOTIDE SEQUENCE</scope>
    <source>
        <strain evidence="3">SCOH1-5</strain>
    </source>
</reference>
<sequence length="253" mass="29203">MFSSARKRWQRWQSLCLILVCAPLVLAIGIVIGILLRSEEPLPSFWGASPVLRDVKLSFTKQQYDARFMDENIFRQQASPAVDEAWESLGTQYRPMRINEEEGAVAGLSPDHVRVSPQYGGGYLSMVEGMHHLHCLNFLRKSLWFNVGYYRELGEVEFKNDGIVLQRHLTHCLDTLRQQLMCTADTRVFGFVWYQPPNATEPKDFPDFISPKHTCRNFDDIRAWAEVRQVPKQLPADYAVPPRPDLQILDHMP</sequence>
<evidence type="ECO:0000256" key="2">
    <source>
        <dbReference type="SAM" id="Phobius"/>
    </source>
</evidence>